<evidence type="ECO:0000256" key="1">
    <source>
        <dbReference type="ARBA" id="ARBA00007189"/>
    </source>
</evidence>
<feature type="coiled-coil region" evidence="2">
    <location>
        <begin position="264"/>
        <end position="291"/>
    </location>
</feature>
<dbReference type="EMBL" id="MCGG01000009">
    <property type="protein sequence ID" value="OEJ69070.1"/>
    <property type="molecule type" value="Genomic_DNA"/>
</dbReference>
<keyword evidence="2" id="KW-0175">Coiled coil</keyword>
<dbReference type="STRING" id="28181.BEN30_05020"/>
<keyword evidence="4" id="KW-1185">Reference proteome</keyword>
<sequence length="441" mass="49435">MFAKCEKPCSSPQCDGEKNKSRFALSRTKPKKLWELNPSRMCSVVGTCLTLAELQRIKRRTKVEFGAETVPDYDLHGYFVKAASTNAPVGRAMQIALERKYTQTWKNFTQATSVEHLRALWQGALADGDVAGAYWALLAHPLVTLELEEIAFGEVHMLSHLAGSTHRTDLKTMSKNKIELEKLREELEQARCYVWSRDRIIAGLRTELDDSRREARNAAFVNINGSSETMGGATSKKSLMVIIESLRDALNKADKLNFGMQDALARKAKRIEFLETERYRLKEELTAMEEESRVLETTIPAFMGDICANDGGLCPGEEACPYDLCRKRVLYVGGRATSVSRYRNVVEGWNGEFLHHDGGLEQSFERLGGLLERADLVVFPVDCVSHAAVDHIKSRCRQNGKRLVAVRSSGLGSFMRGLQNIAAPLTEERALPSNAELEYRQ</sequence>
<reference evidence="4" key="1">
    <citation type="submission" date="2016-07" db="EMBL/GenBank/DDBJ databases">
        <authorList>
            <person name="Florea S."/>
            <person name="Webb J.S."/>
            <person name="Jaromczyk J."/>
            <person name="Schardl C.L."/>
        </authorList>
    </citation>
    <scope>NUCLEOTIDE SEQUENCE [LARGE SCALE GENOMIC DNA]</scope>
    <source>
        <strain evidence="4">MV-1</strain>
    </source>
</reference>
<dbReference type="Pfam" id="PF10087">
    <property type="entry name" value="DUF2325"/>
    <property type="match status" value="1"/>
</dbReference>
<dbReference type="InterPro" id="IPR016772">
    <property type="entry name" value="UCP020408"/>
</dbReference>
<protein>
    <recommendedName>
        <fullName evidence="5">DUF2325 domain-containing protein</fullName>
    </recommendedName>
</protein>
<proteinExistence type="inferred from homology"/>
<evidence type="ECO:0008006" key="5">
    <source>
        <dbReference type="Google" id="ProtNLM"/>
    </source>
</evidence>
<evidence type="ECO:0000313" key="4">
    <source>
        <dbReference type="Proteomes" id="UP000095347"/>
    </source>
</evidence>
<comment type="similarity">
    <text evidence="1">Belongs to the UPF0751 family.</text>
</comment>
<organism evidence="3 4">
    <name type="scientific">Magnetovibrio blakemorei</name>
    <dbReference type="NCBI Taxonomy" id="28181"/>
    <lineage>
        <taxon>Bacteria</taxon>
        <taxon>Pseudomonadati</taxon>
        <taxon>Pseudomonadota</taxon>
        <taxon>Alphaproteobacteria</taxon>
        <taxon>Rhodospirillales</taxon>
        <taxon>Magnetovibrionaceae</taxon>
        <taxon>Magnetovibrio</taxon>
    </lineage>
</organism>
<dbReference type="Proteomes" id="UP000095347">
    <property type="component" value="Unassembled WGS sequence"/>
</dbReference>
<comment type="caution">
    <text evidence="3">The sequence shown here is derived from an EMBL/GenBank/DDBJ whole genome shotgun (WGS) entry which is preliminary data.</text>
</comment>
<accession>A0A1E5QAR5</accession>
<dbReference type="OrthoDB" id="7829313at2"/>
<evidence type="ECO:0000313" key="3">
    <source>
        <dbReference type="EMBL" id="OEJ69070.1"/>
    </source>
</evidence>
<dbReference type="AlphaFoldDB" id="A0A1E5QAR5"/>
<evidence type="ECO:0000256" key="2">
    <source>
        <dbReference type="SAM" id="Coils"/>
    </source>
</evidence>
<gene>
    <name evidence="3" type="ORF">BEN30_05020</name>
</gene>
<name>A0A1E5QAR5_9PROT</name>